<feature type="transmembrane region" description="Helical" evidence="2">
    <location>
        <begin position="134"/>
        <end position="157"/>
    </location>
</feature>
<reference evidence="4" key="1">
    <citation type="submission" date="2019-05" db="EMBL/GenBank/DDBJ databases">
        <title>Vannella samoroda n. sp. (Amoebozoa, Vannellidae) - the first member of the genus from a continental saline habitat placed in a molecular phylogenetic tree.</title>
        <authorList>
            <person name="Kudryavtsev A."/>
            <person name="Volkova E."/>
            <person name="Plotnikov A."/>
        </authorList>
    </citation>
    <scope>NUCLEOTIDE SEQUENCE</scope>
    <source>
        <strain evidence="4">RC CCMAm 0457</strain>
    </source>
</reference>
<dbReference type="GO" id="GO:0006123">
    <property type="term" value="P:mitochondrial electron transport, cytochrome c to oxygen"/>
    <property type="evidence" value="ECO:0007669"/>
    <property type="project" value="TreeGrafter"/>
</dbReference>
<keyword evidence="1 2" id="KW-0812">Transmembrane</keyword>
<evidence type="ECO:0000259" key="3">
    <source>
        <dbReference type="PROSITE" id="PS50855"/>
    </source>
</evidence>
<dbReference type="EC" id="7.1.1.9" evidence="1"/>
<dbReference type="PROSITE" id="PS50855">
    <property type="entry name" value="COX1"/>
    <property type="match status" value="1"/>
</dbReference>
<dbReference type="Pfam" id="PF00115">
    <property type="entry name" value="COX1"/>
    <property type="match status" value="1"/>
</dbReference>
<keyword evidence="1" id="KW-0408">Iron</keyword>
<dbReference type="GO" id="GO:0015990">
    <property type="term" value="P:electron transport coupled proton transport"/>
    <property type="evidence" value="ECO:0007669"/>
    <property type="project" value="TreeGrafter"/>
</dbReference>
<keyword evidence="1" id="KW-0186">Copper</keyword>
<dbReference type="UniPathway" id="UPA00705"/>
<proteinExistence type="inferred from homology"/>
<evidence type="ECO:0000256" key="2">
    <source>
        <dbReference type="SAM" id="Phobius"/>
    </source>
</evidence>
<gene>
    <name evidence="4" type="primary">COI</name>
</gene>
<feature type="transmembrane region" description="Helical" evidence="2">
    <location>
        <begin position="169"/>
        <end position="196"/>
    </location>
</feature>
<dbReference type="GO" id="GO:0046872">
    <property type="term" value="F:metal ion binding"/>
    <property type="evidence" value="ECO:0007669"/>
    <property type="project" value="UniProtKB-KW"/>
</dbReference>
<dbReference type="EMBL" id="MN095726">
    <property type="protein sequence ID" value="QDQ38808.1"/>
    <property type="molecule type" value="Genomic_DNA"/>
</dbReference>
<protein>
    <recommendedName>
        <fullName evidence="1">Cytochrome c oxidase subunit 1</fullName>
        <ecNumber evidence="1">7.1.1.9</ecNumber>
    </recommendedName>
</protein>
<dbReference type="PANTHER" id="PTHR10422">
    <property type="entry name" value="CYTOCHROME C OXIDASE SUBUNIT 1"/>
    <property type="match status" value="1"/>
</dbReference>
<evidence type="ECO:0000313" key="4">
    <source>
        <dbReference type="EMBL" id="QDQ38807.1"/>
    </source>
</evidence>
<keyword evidence="2" id="KW-1133">Transmembrane helix</keyword>
<keyword evidence="1 4" id="KW-0496">Mitochondrion</keyword>
<dbReference type="InterPro" id="IPR036927">
    <property type="entry name" value="Cyt_c_oxase-like_su1_sf"/>
</dbReference>
<keyword evidence="1" id="KW-0999">Mitochondrion inner membrane</keyword>
<accession>A0A5B8G738</accession>
<keyword evidence="1" id="KW-0249">Electron transport</keyword>
<dbReference type="SUPFAM" id="SSF81442">
    <property type="entry name" value="Cytochrome c oxidase subunit I-like"/>
    <property type="match status" value="1"/>
</dbReference>
<comment type="similarity">
    <text evidence="1">Belongs to the heme-copper respiratory oxidase family.</text>
</comment>
<feature type="transmembrane region" description="Helical" evidence="2">
    <location>
        <begin position="42"/>
        <end position="69"/>
    </location>
</feature>
<keyword evidence="1" id="KW-0679">Respiratory chain</keyword>
<keyword evidence="1 2" id="KW-0472">Membrane</keyword>
<keyword evidence="1" id="KW-0813">Transport</keyword>
<keyword evidence="1" id="KW-0349">Heme</keyword>
<dbReference type="PRINTS" id="PR01165">
    <property type="entry name" value="CYCOXIDASEI"/>
</dbReference>
<dbReference type="Gene3D" id="1.20.210.10">
    <property type="entry name" value="Cytochrome c oxidase-like, subunit I domain"/>
    <property type="match status" value="1"/>
</dbReference>
<geneLocation type="mitochondrion" evidence="4"/>
<feature type="transmembrane region" description="Helical" evidence="2">
    <location>
        <begin position="90"/>
        <end position="114"/>
    </location>
</feature>
<dbReference type="AlphaFoldDB" id="A0A5B8G738"/>
<dbReference type="InterPro" id="IPR000883">
    <property type="entry name" value="Cyt_C_Oxase_1"/>
</dbReference>
<dbReference type="InterPro" id="IPR023616">
    <property type="entry name" value="Cyt_c_oxase-like_su1_dom"/>
</dbReference>
<comment type="subcellular location">
    <subcellularLocation>
        <location evidence="1">Mitochondrion inner membrane</location>
        <topology evidence="1">Multi-pass membrane protein</topology>
    </subcellularLocation>
</comment>
<dbReference type="GO" id="GO:0005743">
    <property type="term" value="C:mitochondrial inner membrane"/>
    <property type="evidence" value="ECO:0007669"/>
    <property type="project" value="UniProtKB-SubCell"/>
</dbReference>
<feature type="domain" description="Cytochrome oxidase subunit I profile" evidence="3">
    <location>
        <begin position="1"/>
        <end position="229"/>
    </location>
</feature>
<evidence type="ECO:0000256" key="1">
    <source>
        <dbReference type="RuleBase" id="RU000369"/>
    </source>
</evidence>
<keyword evidence="1" id="KW-0479">Metal-binding</keyword>
<organism evidence="4">
    <name type="scientific">Vannella samoroda</name>
    <dbReference type="NCBI Taxonomy" id="2591203"/>
    <lineage>
        <taxon>Eukaryota</taxon>
        <taxon>Amoebozoa</taxon>
        <taxon>Discosea</taxon>
        <taxon>Flabellinia</taxon>
        <taxon>Vannellidae</taxon>
        <taxon>Vannella</taxon>
    </lineage>
</organism>
<comment type="function">
    <text evidence="1">Component of the cytochrome c oxidase, the last enzyme in the mitochondrial electron transport chain which drives oxidative phosphorylation. The respiratory chain contains 3 multisubunit complexes succinate dehydrogenase (complex II, CII), ubiquinol-cytochrome c oxidoreductase (cytochrome b-c1 complex, complex III, CIII) and cytochrome c oxidase (complex IV, CIV), that cooperate to transfer electrons derived from NADH and succinate to molecular oxygen, creating an electrochemical gradient over the inner membrane that drives transmembrane transport and the ATP synthase. Cytochrome c oxidase is the component of the respiratory chain that catalyzes the reduction of oxygen to water. Electrons originating from reduced cytochrome c in the intermembrane space (IMS) are transferred via the dinuclear copper A center (CU(A)) of subunit 2 and heme A of subunit 1 to the active site in subunit 1, a binuclear center (BNC) formed by heme A3 and copper B (CU(B)). The BNC reduces molecular oxygen to 2 water molecules using 4 electrons from cytochrome c in the IMS and 4 protons from the mitochondrial matrix.</text>
</comment>
<sequence length="229" mass="25095">MLYFIFAAFSGIVGTIFSVLIRIELSTGGNNILHGNHQLYNVIVTAHAIIMIFFMLMPAMIGAFGNVFVPLMIGAPDMAFPRLNNISFWLLPPSFILLLLSSFVEGGVGTGWTIYPPLSGIESHSGGGVDLAIFSLHLAGISSLLGAINFITTVINMRQHHLIWSRLPLFVWAVFITAFLLLLSLPVLAGGITMLLTDRNFNTTFFDPLGGGDPVLFQHLFWFFGHPEV</sequence>
<dbReference type="GO" id="GO:0004129">
    <property type="term" value="F:cytochrome-c oxidase activity"/>
    <property type="evidence" value="ECO:0007669"/>
    <property type="project" value="UniProtKB-EC"/>
</dbReference>
<dbReference type="PANTHER" id="PTHR10422:SF18">
    <property type="entry name" value="CYTOCHROME C OXIDASE SUBUNIT 1"/>
    <property type="match status" value="1"/>
</dbReference>
<name>A0A5B8G738_9EUKA</name>
<comment type="catalytic activity">
    <reaction evidence="1">
        <text>4 Fe(II)-[cytochrome c] + O2 + 8 H(+)(in) = 4 Fe(III)-[cytochrome c] + 2 H2O + 4 H(+)(out)</text>
        <dbReference type="Rhea" id="RHEA:11436"/>
        <dbReference type="Rhea" id="RHEA-COMP:10350"/>
        <dbReference type="Rhea" id="RHEA-COMP:14399"/>
        <dbReference type="ChEBI" id="CHEBI:15377"/>
        <dbReference type="ChEBI" id="CHEBI:15378"/>
        <dbReference type="ChEBI" id="CHEBI:15379"/>
        <dbReference type="ChEBI" id="CHEBI:29033"/>
        <dbReference type="ChEBI" id="CHEBI:29034"/>
        <dbReference type="EC" id="7.1.1.9"/>
    </reaction>
</comment>
<dbReference type="GO" id="GO:0020037">
    <property type="term" value="F:heme binding"/>
    <property type="evidence" value="ECO:0007669"/>
    <property type="project" value="InterPro"/>
</dbReference>
<dbReference type="EMBL" id="MN095725">
    <property type="protein sequence ID" value="QDQ38807.1"/>
    <property type="molecule type" value="Genomic_DNA"/>
</dbReference>
<comment type="pathway">
    <text evidence="1">Energy metabolism; oxidative phosphorylation.</text>
</comment>